<dbReference type="Pfam" id="PF00202">
    <property type="entry name" value="Aminotran_3"/>
    <property type="match status" value="1"/>
</dbReference>
<dbReference type="Gene3D" id="3.90.1150.10">
    <property type="entry name" value="Aspartate Aminotransferase, domain 1"/>
    <property type="match status" value="1"/>
</dbReference>
<dbReference type="SUPFAM" id="SSF53383">
    <property type="entry name" value="PLP-dependent transferases"/>
    <property type="match status" value="1"/>
</dbReference>
<comment type="pathway">
    <text evidence="2 9">Cofactor biosynthesis; biotin biosynthesis; 7,8-diaminononanoate from 8-amino-7-oxononanoate (SAM route): step 1/1.</text>
</comment>
<feature type="binding site" evidence="9">
    <location>
        <position position="308"/>
    </location>
    <ligand>
        <name>substrate</name>
    </ligand>
</feature>
<dbReference type="InterPro" id="IPR005814">
    <property type="entry name" value="Aminotrans_3"/>
</dbReference>
<dbReference type="CDD" id="cd00610">
    <property type="entry name" value="OAT_like"/>
    <property type="match status" value="1"/>
</dbReference>
<dbReference type="NCBIfam" id="NF004624">
    <property type="entry name" value="PRK05964.1"/>
    <property type="match status" value="1"/>
</dbReference>
<dbReference type="GO" id="GO:0005737">
    <property type="term" value="C:cytoplasm"/>
    <property type="evidence" value="ECO:0007669"/>
    <property type="project" value="UniProtKB-SubCell"/>
</dbReference>
<evidence type="ECO:0000256" key="6">
    <source>
        <dbReference type="ARBA" id="ARBA00022756"/>
    </source>
</evidence>
<proteinExistence type="inferred from homology"/>
<feature type="binding site" evidence="9">
    <location>
        <position position="52"/>
    </location>
    <ligand>
        <name>substrate</name>
    </ligand>
</feature>
<keyword evidence="6 9" id="KW-0093">Biotin biosynthesis</keyword>
<dbReference type="RefSeq" id="WP_158344861.1">
    <property type="nucleotide sequence ID" value="NZ_AP019379.1"/>
</dbReference>
<dbReference type="AlphaFoldDB" id="A0A455TAC2"/>
<feature type="site" description="Participates in the substrate recognition with KAPA and in a stacking interaction with the adenine ring of SAM" evidence="9">
    <location>
        <position position="17"/>
    </location>
</feature>
<dbReference type="NCBIfam" id="NF005940">
    <property type="entry name" value="PRK07986.1"/>
    <property type="match status" value="1"/>
</dbReference>
<dbReference type="PROSITE" id="PS00600">
    <property type="entry name" value="AA_TRANSFER_CLASS_3"/>
    <property type="match status" value="1"/>
</dbReference>
<accession>A0A455TAC2</accession>
<evidence type="ECO:0000256" key="5">
    <source>
        <dbReference type="ARBA" id="ARBA00022691"/>
    </source>
</evidence>
<dbReference type="HAMAP" id="MF_00834">
    <property type="entry name" value="BioA"/>
    <property type="match status" value="1"/>
</dbReference>
<feature type="binding site" evidence="9">
    <location>
        <position position="275"/>
    </location>
    <ligand>
        <name>substrate</name>
    </ligand>
</feature>
<dbReference type="InterPro" id="IPR005815">
    <property type="entry name" value="BioA"/>
</dbReference>
<evidence type="ECO:0000256" key="8">
    <source>
        <dbReference type="ARBA" id="ARBA00048449"/>
    </source>
</evidence>
<dbReference type="InterPro" id="IPR049704">
    <property type="entry name" value="Aminotrans_3_PPA_site"/>
</dbReference>
<evidence type="ECO:0000313" key="10">
    <source>
        <dbReference type="EMBL" id="BBI01240.1"/>
    </source>
</evidence>
<evidence type="ECO:0000256" key="7">
    <source>
        <dbReference type="ARBA" id="ARBA00022898"/>
    </source>
</evidence>
<keyword evidence="5 9" id="KW-0949">S-adenosyl-L-methionine</keyword>
<evidence type="ECO:0000256" key="1">
    <source>
        <dbReference type="ARBA" id="ARBA00001933"/>
    </source>
</evidence>
<organism evidence="10 11">
    <name type="scientific">Buchnera aphidicola</name>
    <name type="common">Nipponaphis monzeni</name>
    <dbReference type="NCBI Taxonomy" id="2495405"/>
    <lineage>
        <taxon>Bacteria</taxon>
        <taxon>Pseudomonadati</taxon>
        <taxon>Pseudomonadota</taxon>
        <taxon>Gammaproteobacteria</taxon>
        <taxon>Enterobacterales</taxon>
        <taxon>Erwiniaceae</taxon>
        <taxon>Buchnera</taxon>
    </lineage>
</organism>
<dbReference type="FunFam" id="3.40.640.10:FF:000041">
    <property type="entry name" value="Adenosylmethionine-8-amino-7-oxononanoate aminotransferase"/>
    <property type="match status" value="1"/>
</dbReference>
<comment type="function">
    <text evidence="9">Catalyzes the transfer of the alpha-amino group from S-adenosyl-L-methionine (SAM) to 7-keto-8-aminopelargonic acid (KAPA) to form 7,8-diaminopelargonic acid (DAPA). It is the only aminotransferase known to utilize SAM as an amino donor.</text>
</comment>
<dbReference type="NCBIfam" id="TIGR00508">
    <property type="entry name" value="bioA"/>
    <property type="match status" value="1"/>
</dbReference>
<protein>
    <recommendedName>
        <fullName evidence="9">Adenosylmethionine-8-amino-7-oxononanoate aminotransferase</fullName>
        <ecNumber evidence="9">2.6.1.62</ecNumber>
    </recommendedName>
    <alternativeName>
        <fullName evidence="9">7,8-diamino-pelargonic acid aminotransferase</fullName>
        <shortName evidence="9">DAPA AT</shortName>
        <shortName evidence="9">DAPA aminotransferase</shortName>
    </alternativeName>
    <alternativeName>
        <fullName evidence="9">7,8-diaminononanoate synthase</fullName>
        <shortName evidence="9">DANS</shortName>
    </alternativeName>
    <alternativeName>
        <fullName evidence="9">Diaminopelargonic acid synthase</fullName>
    </alternativeName>
</protein>
<feature type="binding site" evidence="9">
    <location>
        <begin position="112"/>
        <end position="113"/>
    </location>
    <ligand>
        <name>pyridoxal 5'-phosphate</name>
        <dbReference type="ChEBI" id="CHEBI:597326"/>
    </ligand>
</feature>
<feature type="binding site" evidence="9">
    <location>
        <position position="392"/>
    </location>
    <ligand>
        <name>substrate</name>
    </ligand>
</feature>
<sequence>MKNSDQLFDSKHIWHPYSSMINSNIRFTVVSAKGILLKLNTGKTIIDGMSSWWAAIHGYNHTKLNSVLKHQIQKMSHVMFGGITHPPAISLCRKLIQITPRSLECVFLADSGSVAIEIAMKMALQYWKSLGKLKKFFLTIKGGYHGDTFYAMSICDPHHSMHSMYHKSLLPKHLFAEIPKCSFSDKWNKNDIKSFSNLLNKNKSTIAAIILEPIVQGVGGMNFYHPNYLKQVKKFSVKYDIPLILDEIATGFGRTGKLFAFEHANIVPDILCLGKALTGGMLSLSAVLTNRKIAKTISIGKPGYFMHGPTFMGNPLACVVSHASINLLLNTNWQQKIKHIEQQLIYHLIPLRTHFRVRDVRVIGAIGVVECFNKINIIAMQKFFVEQGVWIRPYNKIIYIVPPYIIDEDSINKLTNAIKLSLNNTNLFFSKNI</sequence>
<dbReference type="InterPro" id="IPR015421">
    <property type="entry name" value="PyrdxlP-dep_Trfase_major"/>
</dbReference>
<feature type="binding site" evidence="9">
    <location>
        <position position="246"/>
    </location>
    <ligand>
        <name>pyridoxal 5'-phosphate</name>
        <dbReference type="ChEBI" id="CHEBI:597326"/>
    </ligand>
</feature>
<comment type="catalytic activity">
    <reaction evidence="8 9">
        <text>(8S)-8-amino-7-oxononanoate + S-adenosyl-L-methionine = S-adenosyl-4-methylsulfanyl-2-oxobutanoate + (7R,8S)-7,8-diammoniononanoate</text>
        <dbReference type="Rhea" id="RHEA:16861"/>
        <dbReference type="ChEBI" id="CHEBI:16490"/>
        <dbReference type="ChEBI" id="CHEBI:59789"/>
        <dbReference type="ChEBI" id="CHEBI:149468"/>
        <dbReference type="ChEBI" id="CHEBI:149469"/>
        <dbReference type="EC" id="2.6.1.62"/>
    </reaction>
</comment>
<dbReference type="EMBL" id="AP019379">
    <property type="protein sequence ID" value="BBI01240.1"/>
    <property type="molecule type" value="Genomic_DNA"/>
</dbReference>
<feature type="modified residue" description="N6-(pyridoxal phosphate)lysine" evidence="9">
    <location>
        <position position="275"/>
    </location>
</feature>
<dbReference type="UniPathway" id="UPA00078">
    <property type="reaction ID" value="UER00160"/>
</dbReference>
<evidence type="ECO:0000256" key="2">
    <source>
        <dbReference type="ARBA" id="ARBA00005063"/>
    </source>
</evidence>
<dbReference type="Gene3D" id="3.40.640.10">
    <property type="entry name" value="Type I PLP-dependent aspartate aminotransferase-like (Major domain)"/>
    <property type="match status" value="1"/>
</dbReference>
<keyword evidence="4 9" id="KW-0808">Transferase</keyword>
<comment type="subcellular location">
    <subcellularLocation>
        <location evidence="9">Cytoplasm</location>
    </subcellularLocation>
</comment>
<evidence type="ECO:0000313" key="11">
    <source>
        <dbReference type="Proteomes" id="UP000317544"/>
    </source>
</evidence>
<dbReference type="InterPro" id="IPR015422">
    <property type="entry name" value="PyrdxlP-dep_Trfase_small"/>
</dbReference>
<dbReference type="GO" id="GO:0030170">
    <property type="term" value="F:pyridoxal phosphate binding"/>
    <property type="evidence" value="ECO:0007669"/>
    <property type="project" value="UniProtKB-UniRule"/>
</dbReference>
<feature type="binding site" evidence="9">
    <location>
        <position position="144"/>
    </location>
    <ligand>
        <name>substrate</name>
    </ligand>
</feature>
<dbReference type="GO" id="GO:0004015">
    <property type="term" value="F:adenosylmethionine-8-amino-7-oxononanoate transaminase activity"/>
    <property type="evidence" value="ECO:0007669"/>
    <property type="project" value="UniProtKB-UniRule"/>
</dbReference>
<dbReference type="Proteomes" id="UP000317544">
    <property type="component" value="Chromosome"/>
</dbReference>
<keyword evidence="9" id="KW-0963">Cytoplasm</keyword>
<comment type="cofactor">
    <cofactor evidence="1 9">
        <name>pyridoxal 5'-phosphate</name>
        <dbReference type="ChEBI" id="CHEBI:597326"/>
    </cofactor>
</comment>
<name>A0A455TAC2_9GAMM</name>
<evidence type="ECO:0000256" key="3">
    <source>
        <dbReference type="ARBA" id="ARBA00022576"/>
    </source>
</evidence>
<feature type="binding site" evidence="9">
    <location>
        <begin position="309"/>
        <end position="310"/>
    </location>
    <ligand>
        <name>pyridoxal 5'-phosphate</name>
        <dbReference type="ChEBI" id="CHEBI:597326"/>
    </ligand>
</feature>
<evidence type="ECO:0000256" key="9">
    <source>
        <dbReference type="HAMAP-Rule" id="MF_00834"/>
    </source>
</evidence>
<comment type="similarity">
    <text evidence="9">Belongs to the class-III pyridoxal-phosphate-dependent aminotransferase family. BioA subfamily.</text>
</comment>
<keyword evidence="11" id="KW-1185">Reference proteome</keyword>
<dbReference type="PANTHER" id="PTHR42684">
    <property type="entry name" value="ADENOSYLMETHIONINE-8-AMINO-7-OXONONANOATE AMINOTRANSFERASE"/>
    <property type="match status" value="1"/>
</dbReference>
<reference evidence="10 11" key="1">
    <citation type="journal article" date="2019" name="Proc. Natl. Acad. Sci. U.S.A.">
        <title>Exaggeration and cooption of innate immunity for social defense.</title>
        <authorList>
            <person name="Kutsukake M."/>
            <person name="Moriyama M."/>
            <person name="Shigenobu S."/>
            <person name="Meng X.-Y."/>
            <person name="Nikoh N."/>
            <person name="Noda C."/>
            <person name="Kobayashi S."/>
            <person name="Fukatsu T."/>
        </authorList>
    </citation>
    <scope>NUCLEOTIDE SEQUENCE [LARGE SCALE GENOMIC DNA]</scope>
    <source>
        <strain evidence="10 11">Nmo</strain>
    </source>
</reference>
<comment type="subunit">
    <text evidence="9">Homodimer.</text>
</comment>
<dbReference type="PANTHER" id="PTHR42684:SF17">
    <property type="entry name" value="ADENOSYLMETHIONINE-8-AMINO-7-OXONONANOATE AMINOTRANSFERASE"/>
    <property type="match status" value="1"/>
</dbReference>
<keyword evidence="7 9" id="KW-0663">Pyridoxal phosphate</keyword>
<dbReference type="OrthoDB" id="9801052at2"/>
<dbReference type="InterPro" id="IPR015424">
    <property type="entry name" value="PyrdxlP-dep_Trfase"/>
</dbReference>
<evidence type="ECO:0000256" key="4">
    <source>
        <dbReference type="ARBA" id="ARBA00022679"/>
    </source>
</evidence>
<dbReference type="EC" id="2.6.1.62" evidence="9"/>
<gene>
    <name evidence="9 10" type="primary">bioA</name>
    <name evidence="10" type="ORF">BUCNMO_230</name>
</gene>
<keyword evidence="3 9" id="KW-0032">Aminotransferase</keyword>
<dbReference type="GO" id="GO:0009102">
    <property type="term" value="P:biotin biosynthetic process"/>
    <property type="evidence" value="ECO:0007669"/>
    <property type="project" value="UniProtKB-UniRule"/>
</dbReference>